<accession>A0A017S134</accession>
<evidence type="ECO:0000313" key="1">
    <source>
        <dbReference type="EMBL" id="EYE89885.1"/>
    </source>
</evidence>
<gene>
    <name evidence="1" type="ORF">Q428_00690</name>
</gene>
<dbReference type="OrthoDB" id="10017834at2"/>
<comment type="caution">
    <text evidence="1">The sequence shown here is derived from an EMBL/GenBank/DDBJ whole genome shotgun (WGS) entry which is preliminary data.</text>
</comment>
<dbReference type="EMBL" id="AZQP01000001">
    <property type="protein sequence ID" value="EYE89885.1"/>
    <property type="molecule type" value="Genomic_DNA"/>
</dbReference>
<dbReference type="Proteomes" id="UP000019681">
    <property type="component" value="Unassembled WGS sequence"/>
</dbReference>
<dbReference type="RefSeq" id="WP_035377236.1">
    <property type="nucleotide sequence ID" value="NZ_AZQP01000001.1"/>
</dbReference>
<evidence type="ECO:0000313" key="2">
    <source>
        <dbReference type="Proteomes" id="UP000019681"/>
    </source>
</evidence>
<protein>
    <submittedName>
        <fullName evidence="1">Uncharacterized protein</fullName>
    </submittedName>
</protein>
<name>A0A017S134_9CLOT</name>
<proteinExistence type="predicted"/>
<sequence length="192" mass="22712">MMTFRIENQNFPVNEVLDEIDTTTHVEKPDGTGYIFDDFEKEINLPLDSKDDIEVNSLKEKNKKINMENGIKEYFLRYSMMKSKNDEDYNLSLSNRNKAYKTLSLNVQNKKGSKPIQLSQAKEYEKKLDYEDKISLIKISKNFSTSEINDIKRAIDRGPSYEDTRKILDMLKKRLKSEEYERLIKIVDKFQQ</sequence>
<reference evidence="1 2" key="1">
    <citation type="journal article" date="2014" name="Genome Announc.">
        <title>Draft Genome Sequence of Fervidicella metallireducens Strain AeBT, an Iron-Reducing Thermoanaerobe from the Great Artesian Basin.</title>
        <authorList>
            <person name="Patel B.K."/>
        </authorList>
    </citation>
    <scope>NUCLEOTIDE SEQUENCE [LARGE SCALE GENOMIC DNA]</scope>
    <source>
        <strain evidence="1 2">AeB</strain>
    </source>
</reference>
<dbReference type="AlphaFoldDB" id="A0A017S134"/>
<keyword evidence="2" id="KW-1185">Reference proteome</keyword>
<organism evidence="1 2">
    <name type="scientific">Fervidicella metallireducens AeB</name>
    <dbReference type="NCBI Taxonomy" id="1403537"/>
    <lineage>
        <taxon>Bacteria</taxon>
        <taxon>Bacillati</taxon>
        <taxon>Bacillota</taxon>
        <taxon>Clostridia</taxon>
        <taxon>Eubacteriales</taxon>
        <taxon>Clostridiaceae</taxon>
        <taxon>Fervidicella</taxon>
    </lineage>
</organism>